<keyword evidence="3" id="KW-0963">Cytoplasm</keyword>
<evidence type="ECO:0000256" key="4">
    <source>
        <dbReference type="ARBA" id="ARBA00022723"/>
    </source>
</evidence>
<dbReference type="GO" id="GO:0008270">
    <property type="term" value="F:zinc ion binding"/>
    <property type="evidence" value="ECO:0007669"/>
    <property type="project" value="UniProtKB-KW"/>
</dbReference>
<feature type="compositionally biased region" description="Polar residues" evidence="12">
    <location>
        <begin position="147"/>
        <end position="157"/>
    </location>
</feature>
<evidence type="ECO:0000256" key="9">
    <source>
        <dbReference type="ARBA" id="ARBA00023163"/>
    </source>
</evidence>
<evidence type="ECO:0000256" key="7">
    <source>
        <dbReference type="ARBA" id="ARBA00022833"/>
    </source>
</evidence>
<evidence type="ECO:0000256" key="3">
    <source>
        <dbReference type="ARBA" id="ARBA00022490"/>
    </source>
</evidence>
<dbReference type="FunFam" id="3.30.160.60:FF:000181">
    <property type="entry name" value="C2H2 type zinc finger protein"/>
    <property type="match status" value="1"/>
</dbReference>
<sequence length="832" mass="89775">MGATWLSGAVQLGQAGISRRILSDRFSSRPAEDYDIHSITAATGGVDLPSPRSSPIPPVRCQHNQSPRFISSEKENRGRPLSTDNKNRSLNPSPSPQPQYHDNQGHPLGHDPAGSVFPGSNTFTTANEHFPITTPYLASSAHDTNFLHSTGAQSSEPQPFGQPQPYSQSFEAGFLSQLERSSNIKAAQEEENFSNLLNSNQPQFEDFPIYNNNNPTSDFDSSFMLDPQLNQQQQQQQQQHINQSVNPADLSRMSSPHNQTPPLLIPPDSHASPGRPSSPVSNPGAYFTPGHSRPASLDPASAAFLTSQSQSDWHGMLGNPIYQTHRRAPSEHSDVSSVAPSPYLGHHDTFDVDTNNHSPLLLAQNDPGLYENALGMEAFSISDQAQHHGISPAHSPYISPRLLPQQHGPELGQDGSFHLTQHVKNQLGPTSPPDMYVSRSEASPAPAAAFQSHNSPGDMGQAAQMTPPSINVEFAPPSRTTSFGPAKPETDMDTLSPPVGRSRGRSKSDPFGHAVTRPMSSPTTAALAQGASSPSRSLSPFNGSTGNLSTPASRDTSPAAAKSRRQSTSSIDSRNYILDLADPQRPGASSADSKRVQKHPATFQCSLCPKRFTRAYNLRSHLRTHTDERPFVCTVCGKAFARQHDRKRHESLHSGEKKFVCRGDLAHGAHWGCGRRFARADALGRHFRSEAGRVCIKPLMDEEALERERTYVDQQQMHGHLQPIGQPMNIPPMDGQPSGFTLPAALLAQYPALQTLQWDQLAPQPDDGSDIGGGGGARSNYDASSGGEYGFGDDDDSGLNSGYASGSGQNYSHAPPSQDQMMGVPSTGSGWG</sequence>
<feature type="compositionally biased region" description="Polar residues" evidence="12">
    <location>
        <begin position="418"/>
        <end position="429"/>
    </location>
</feature>
<dbReference type="VEuPathDB" id="FungiDB:HCDG_01689"/>
<evidence type="ECO:0000256" key="5">
    <source>
        <dbReference type="ARBA" id="ARBA00022737"/>
    </source>
</evidence>
<keyword evidence="7" id="KW-0862">Zinc</keyword>
<feature type="region of interest" description="Disordered" evidence="12">
    <location>
        <begin position="761"/>
        <end position="832"/>
    </location>
</feature>
<dbReference type="HOGENOM" id="CLU_014490_0_0_1"/>
<evidence type="ECO:0000256" key="11">
    <source>
        <dbReference type="PROSITE-ProRule" id="PRU00042"/>
    </source>
</evidence>
<dbReference type="GO" id="GO:0045944">
    <property type="term" value="P:positive regulation of transcription by RNA polymerase II"/>
    <property type="evidence" value="ECO:0007669"/>
    <property type="project" value="UniProtKB-ARBA"/>
</dbReference>
<dbReference type="OrthoDB" id="8117402at2759"/>
<feature type="compositionally biased region" description="Polar residues" evidence="12">
    <location>
        <begin position="518"/>
        <end position="556"/>
    </location>
</feature>
<dbReference type="GO" id="GO:0001227">
    <property type="term" value="F:DNA-binding transcription repressor activity, RNA polymerase II-specific"/>
    <property type="evidence" value="ECO:0007669"/>
    <property type="project" value="TreeGrafter"/>
</dbReference>
<dbReference type="OMA" id="SFQGHRR"/>
<dbReference type="InterPro" id="IPR013087">
    <property type="entry name" value="Znf_C2H2_type"/>
</dbReference>
<keyword evidence="5" id="KW-0677">Repeat</keyword>
<dbReference type="PANTHER" id="PTHR24399">
    <property type="entry name" value="ZINC FINGER AND BTB DOMAIN-CONTAINING"/>
    <property type="match status" value="1"/>
</dbReference>
<feature type="compositionally biased region" description="Polar residues" evidence="12">
    <location>
        <begin position="210"/>
        <end position="220"/>
    </location>
</feature>
<keyword evidence="10" id="KW-0539">Nucleus</keyword>
<dbReference type="SUPFAM" id="SSF57667">
    <property type="entry name" value="beta-beta-alpha zinc fingers"/>
    <property type="match status" value="1"/>
</dbReference>
<comment type="subcellular location">
    <subcellularLocation>
        <location evidence="2">Cytoplasm</location>
    </subcellularLocation>
    <subcellularLocation>
        <location evidence="1">Nucleus</location>
    </subcellularLocation>
</comment>
<evidence type="ECO:0000256" key="1">
    <source>
        <dbReference type="ARBA" id="ARBA00004123"/>
    </source>
</evidence>
<dbReference type="Gene3D" id="3.30.160.60">
    <property type="entry name" value="Classic Zinc Finger"/>
    <property type="match status" value="3"/>
</dbReference>
<evidence type="ECO:0000313" key="15">
    <source>
        <dbReference type="Proteomes" id="UP000002624"/>
    </source>
</evidence>
<feature type="region of interest" description="Disordered" evidence="12">
    <location>
        <begin position="198"/>
        <end position="294"/>
    </location>
</feature>
<evidence type="ECO:0000256" key="8">
    <source>
        <dbReference type="ARBA" id="ARBA00023015"/>
    </source>
</evidence>
<evidence type="ECO:0000313" key="14">
    <source>
        <dbReference type="EMBL" id="EER43659.1"/>
    </source>
</evidence>
<feature type="compositionally biased region" description="Polar residues" evidence="12">
    <location>
        <begin position="240"/>
        <end position="261"/>
    </location>
</feature>
<evidence type="ECO:0000256" key="2">
    <source>
        <dbReference type="ARBA" id="ARBA00004496"/>
    </source>
</evidence>
<dbReference type="STRING" id="544712.C6H5I8"/>
<dbReference type="GO" id="GO:0005654">
    <property type="term" value="C:nucleoplasm"/>
    <property type="evidence" value="ECO:0007669"/>
    <property type="project" value="TreeGrafter"/>
</dbReference>
<feature type="compositionally biased region" description="Polar residues" evidence="12">
    <location>
        <begin position="82"/>
        <end position="102"/>
    </location>
</feature>
<evidence type="ECO:0000256" key="12">
    <source>
        <dbReference type="SAM" id="MobiDB-lite"/>
    </source>
</evidence>
<evidence type="ECO:0000256" key="6">
    <source>
        <dbReference type="ARBA" id="ARBA00022771"/>
    </source>
</evidence>
<dbReference type="GO" id="GO:0005737">
    <property type="term" value="C:cytoplasm"/>
    <property type="evidence" value="ECO:0007669"/>
    <property type="project" value="UniProtKB-SubCell"/>
</dbReference>
<feature type="compositionally biased region" description="Polar residues" evidence="12">
    <location>
        <begin position="798"/>
        <end position="820"/>
    </location>
</feature>
<feature type="region of interest" description="Disordered" evidence="12">
    <location>
        <begin position="42"/>
        <end position="122"/>
    </location>
</feature>
<dbReference type="FunFam" id="3.30.160.60:FF:000146">
    <property type="entry name" value="C2H2 type zinc finger protein"/>
    <property type="match status" value="1"/>
</dbReference>
<dbReference type="PROSITE" id="PS00028">
    <property type="entry name" value="ZINC_FINGER_C2H2_1"/>
    <property type="match status" value="2"/>
</dbReference>
<dbReference type="PANTHER" id="PTHR24399:SF23">
    <property type="entry name" value="C2H2-TYPE DOMAIN-CONTAINING PROTEIN"/>
    <property type="match status" value="1"/>
</dbReference>
<dbReference type="AlphaFoldDB" id="C6H5I8"/>
<dbReference type="PROSITE" id="PS50157">
    <property type="entry name" value="ZINC_FINGER_C2H2_2"/>
    <property type="match status" value="2"/>
</dbReference>
<feature type="domain" description="C2H2-type" evidence="13">
    <location>
        <begin position="603"/>
        <end position="630"/>
    </location>
</feature>
<dbReference type="FunFam" id="3.30.160.60:FF:000239">
    <property type="entry name" value="C2H2 type zinc finger protein"/>
    <property type="match status" value="1"/>
</dbReference>
<protein>
    <submittedName>
        <fullName evidence="14">C2H2 zinc finger protein</fullName>
    </submittedName>
</protein>
<dbReference type="EMBL" id="GG692420">
    <property type="protein sequence ID" value="EER43659.1"/>
    <property type="molecule type" value="Genomic_DNA"/>
</dbReference>
<proteinExistence type="predicted"/>
<name>C6H5I8_AJECH</name>
<dbReference type="GO" id="GO:0071277">
    <property type="term" value="P:cellular response to calcium ion"/>
    <property type="evidence" value="ECO:0007669"/>
    <property type="project" value="UniProtKB-ARBA"/>
</dbReference>
<keyword evidence="6 11" id="KW-0863">Zinc-finger</keyword>
<reference evidence="15" key="1">
    <citation type="submission" date="2009-05" db="EMBL/GenBank/DDBJ databases">
        <title>The genome sequence of Ajellomyces capsulatus strain H143.</title>
        <authorList>
            <person name="Champion M."/>
            <person name="Cuomo C.A."/>
            <person name="Ma L.-J."/>
            <person name="Henn M.R."/>
            <person name="Sil A."/>
            <person name="Goldman B."/>
            <person name="Young S.K."/>
            <person name="Kodira C.D."/>
            <person name="Zeng Q."/>
            <person name="Koehrsen M."/>
            <person name="Alvarado L."/>
            <person name="Berlin A.M."/>
            <person name="Borenstein D."/>
            <person name="Chen Z."/>
            <person name="Engels R."/>
            <person name="Freedman E."/>
            <person name="Gellesch M."/>
            <person name="Goldberg J."/>
            <person name="Griggs A."/>
            <person name="Gujja S."/>
            <person name="Heiman D.I."/>
            <person name="Hepburn T.A."/>
            <person name="Howarth C."/>
            <person name="Jen D."/>
            <person name="Larson L."/>
            <person name="Lewis B."/>
            <person name="Mehta T."/>
            <person name="Park D."/>
            <person name="Pearson M."/>
            <person name="Roberts A."/>
            <person name="Saif S."/>
            <person name="Shea T.D."/>
            <person name="Shenoy N."/>
            <person name="Sisk P."/>
            <person name="Stolte C."/>
            <person name="Sykes S."/>
            <person name="Walk T."/>
            <person name="White J."/>
            <person name="Yandava C."/>
            <person name="Klein B."/>
            <person name="McEwen J.G."/>
            <person name="Puccia R."/>
            <person name="Goldman G.H."/>
            <person name="Felipe M.S."/>
            <person name="Nino-Vega G."/>
            <person name="San-Blas G."/>
            <person name="Taylor J.W."/>
            <person name="Mendoza L."/>
            <person name="Galagan J.E."/>
            <person name="Nusbaum C."/>
            <person name="Birren B.W."/>
        </authorList>
    </citation>
    <scope>NUCLEOTIDE SEQUENCE [LARGE SCALE GENOMIC DNA]</scope>
    <source>
        <strain evidence="15">H143</strain>
    </source>
</reference>
<dbReference type="SMART" id="SM00355">
    <property type="entry name" value="ZnF_C2H2"/>
    <property type="match status" value="2"/>
</dbReference>
<evidence type="ECO:0000259" key="13">
    <source>
        <dbReference type="PROSITE" id="PS50157"/>
    </source>
</evidence>
<organism evidence="14 15">
    <name type="scientific">Ajellomyces capsulatus (strain H143)</name>
    <name type="common">Darling's disease fungus</name>
    <name type="synonym">Histoplasma capsulatum</name>
    <dbReference type="NCBI Taxonomy" id="544712"/>
    <lineage>
        <taxon>Eukaryota</taxon>
        <taxon>Fungi</taxon>
        <taxon>Dikarya</taxon>
        <taxon>Ascomycota</taxon>
        <taxon>Pezizomycotina</taxon>
        <taxon>Eurotiomycetes</taxon>
        <taxon>Eurotiomycetidae</taxon>
        <taxon>Onygenales</taxon>
        <taxon>Ajellomycetaceae</taxon>
        <taxon>Histoplasma</taxon>
    </lineage>
</organism>
<gene>
    <name evidence="14" type="ORF">HCDG_01689</name>
</gene>
<accession>C6H5I8</accession>
<feature type="region of interest" description="Disordered" evidence="12">
    <location>
        <begin position="147"/>
        <end position="168"/>
    </location>
</feature>
<dbReference type="InterPro" id="IPR036236">
    <property type="entry name" value="Znf_C2H2_sf"/>
</dbReference>
<feature type="domain" description="C2H2-type" evidence="13">
    <location>
        <begin position="631"/>
        <end position="658"/>
    </location>
</feature>
<keyword evidence="8" id="KW-0805">Transcription regulation</keyword>
<keyword evidence="9" id="KW-0804">Transcription</keyword>
<dbReference type="Pfam" id="PF00096">
    <property type="entry name" value="zf-C2H2"/>
    <property type="match status" value="2"/>
</dbReference>
<feature type="compositionally biased region" description="Low complexity" evidence="12">
    <location>
        <begin position="440"/>
        <end position="449"/>
    </location>
</feature>
<dbReference type="GO" id="GO:0000978">
    <property type="term" value="F:RNA polymerase II cis-regulatory region sequence-specific DNA binding"/>
    <property type="evidence" value="ECO:0007669"/>
    <property type="project" value="TreeGrafter"/>
</dbReference>
<feature type="region of interest" description="Disordered" evidence="12">
    <location>
        <begin position="386"/>
        <end position="596"/>
    </location>
</feature>
<evidence type="ECO:0000256" key="10">
    <source>
        <dbReference type="ARBA" id="ARBA00023242"/>
    </source>
</evidence>
<dbReference type="eggNOG" id="KOG1721">
    <property type="taxonomic scope" value="Eukaryota"/>
</dbReference>
<keyword evidence="4" id="KW-0479">Metal-binding</keyword>
<dbReference type="Proteomes" id="UP000002624">
    <property type="component" value="Unassembled WGS sequence"/>
</dbReference>